<name>A0A377Q2S7_9NEIS</name>
<evidence type="ECO:0000313" key="2">
    <source>
        <dbReference type="EMBL" id="TCU90058.1"/>
    </source>
</evidence>
<dbReference type="EMBL" id="UGHR01000001">
    <property type="protein sequence ID" value="STQ89085.1"/>
    <property type="molecule type" value="Genomic_DNA"/>
</dbReference>
<dbReference type="EMBL" id="SMBT01000001">
    <property type="protein sequence ID" value="TCU90058.1"/>
    <property type="molecule type" value="Genomic_DNA"/>
</dbReference>
<protein>
    <submittedName>
        <fullName evidence="1">Uncharacterized protein</fullName>
    </submittedName>
</protein>
<reference evidence="1 3" key="1">
    <citation type="submission" date="2018-06" db="EMBL/GenBank/DDBJ databases">
        <authorList>
            <consortium name="Pathogen Informatics"/>
            <person name="Doyle S."/>
        </authorList>
    </citation>
    <scope>NUCLEOTIDE SEQUENCE [LARGE SCALE GENOMIC DNA]</scope>
    <source>
        <strain evidence="1 3">NCTC11159</strain>
    </source>
</reference>
<proteinExistence type="predicted"/>
<evidence type="ECO:0000313" key="1">
    <source>
        <dbReference type="EMBL" id="STQ89085.1"/>
    </source>
</evidence>
<reference evidence="2 4" key="2">
    <citation type="submission" date="2019-03" db="EMBL/GenBank/DDBJ databases">
        <title>Genomic Encyclopedia of Type Strains, Phase IV (KMG-IV): sequencing the most valuable type-strain genomes for metagenomic binning, comparative biology and taxonomic classification.</title>
        <authorList>
            <person name="Goeker M."/>
        </authorList>
    </citation>
    <scope>NUCLEOTIDE SEQUENCE [LARGE SCALE GENOMIC DNA]</scope>
    <source>
        <strain evidence="2 4">DSM 3764</strain>
    </source>
</reference>
<evidence type="ECO:0000313" key="3">
    <source>
        <dbReference type="Proteomes" id="UP000255108"/>
    </source>
</evidence>
<evidence type="ECO:0000313" key="4">
    <source>
        <dbReference type="Proteomes" id="UP000295794"/>
    </source>
</evidence>
<dbReference type="AlphaFoldDB" id="A0A377Q2S7"/>
<dbReference type="Proteomes" id="UP000295794">
    <property type="component" value="Unassembled WGS sequence"/>
</dbReference>
<gene>
    <name evidence="2" type="ORF">EV682_10177</name>
    <name evidence="1" type="ORF">NCTC11159_00096</name>
</gene>
<keyword evidence="4" id="KW-1185">Reference proteome</keyword>
<dbReference type="RefSeq" id="WP_115225578.1">
    <property type="nucleotide sequence ID" value="NZ_CAWOLO010000001.1"/>
</dbReference>
<dbReference type="Proteomes" id="UP000255108">
    <property type="component" value="Unassembled WGS sequence"/>
</dbReference>
<accession>A0A377Q2S7</accession>
<sequence>MAKIYRDAEKITIEDGTGGTVELSNDGQLSIKGPTGYIVGNLNGKFTGSMKLGVFTFTQSTDKSGSISFTNGMITGTLEVGDLTG</sequence>
<organism evidence="1 3">
    <name type="scientific">Iodobacter fluviatilis</name>
    <dbReference type="NCBI Taxonomy" id="537"/>
    <lineage>
        <taxon>Bacteria</taxon>
        <taxon>Pseudomonadati</taxon>
        <taxon>Pseudomonadota</taxon>
        <taxon>Betaproteobacteria</taxon>
        <taxon>Neisseriales</taxon>
        <taxon>Chitinibacteraceae</taxon>
        <taxon>Iodobacter</taxon>
    </lineage>
</organism>